<dbReference type="PANTHER" id="PTHR35889:SF3">
    <property type="entry name" value="F-BOX DOMAIN-CONTAINING PROTEIN"/>
    <property type="match status" value="1"/>
</dbReference>
<feature type="non-terminal residue" evidence="2">
    <location>
        <position position="1"/>
    </location>
</feature>
<name>A0A382GLI0_9ZZZZ</name>
<accession>A0A382GLI0</accession>
<dbReference type="AlphaFoldDB" id="A0A382GLI0"/>
<feature type="domain" description="DUF1549" evidence="1">
    <location>
        <begin position="49"/>
        <end position="115"/>
    </location>
</feature>
<dbReference type="Pfam" id="PF07583">
    <property type="entry name" value="PSCyt2"/>
    <property type="match status" value="1"/>
</dbReference>
<feature type="non-terminal residue" evidence="2">
    <location>
        <position position="115"/>
    </location>
</feature>
<protein>
    <recommendedName>
        <fullName evidence="1">DUF1549 domain-containing protein</fullName>
    </recommendedName>
</protein>
<gene>
    <name evidence="2" type="ORF">METZ01_LOCUS228673</name>
</gene>
<proteinExistence type="predicted"/>
<dbReference type="InterPro" id="IPR011444">
    <property type="entry name" value="DUF1549"/>
</dbReference>
<reference evidence="2" key="1">
    <citation type="submission" date="2018-05" db="EMBL/GenBank/DDBJ databases">
        <authorList>
            <person name="Lanie J.A."/>
            <person name="Ng W.-L."/>
            <person name="Kazmierczak K.M."/>
            <person name="Andrzejewski T.M."/>
            <person name="Davidsen T.M."/>
            <person name="Wayne K.J."/>
            <person name="Tettelin H."/>
            <person name="Glass J.I."/>
            <person name="Rusch D."/>
            <person name="Podicherti R."/>
            <person name="Tsui H.-C.T."/>
            <person name="Winkler M.E."/>
        </authorList>
    </citation>
    <scope>NUCLEOTIDE SEQUENCE</scope>
</reference>
<dbReference type="EMBL" id="UINC01056146">
    <property type="protein sequence ID" value="SVB75819.1"/>
    <property type="molecule type" value="Genomic_DNA"/>
</dbReference>
<evidence type="ECO:0000313" key="2">
    <source>
        <dbReference type="EMBL" id="SVB75819.1"/>
    </source>
</evidence>
<sequence length="115" mass="12719">VIKGFNLAWGILLLVFSAQGESEGIWSLQPVNRPQVPNSDASLNEIRNPIDAFVQERLGASNLKPSSEADRRTLIRRLSFDLHGLPPKPEAIEAFVASKDPKAYEKLVDELLNSP</sequence>
<organism evidence="2">
    <name type="scientific">marine metagenome</name>
    <dbReference type="NCBI Taxonomy" id="408172"/>
    <lineage>
        <taxon>unclassified sequences</taxon>
        <taxon>metagenomes</taxon>
        <taxon>ecological metagenomes</taxon>
    </lineage>
</organism>
<dbReference type="PANTHER" id="PTHR35889">
    <property type="entry name" value="CYCLOINULO-OLIGOSACCHARIDE FRUCTANOTRANSFERASE-RELATED"/>
    <property type="match status" value="1"/>
</dbReference>
<evidence type="ECO:0000259" key="1">
    <source>
        <dbReference type="Pfam" id="PF07583"/>
    </source>
</evidence>